<dbReference type="PROSITE" id="PS50088">
    <property type="entry name" value="ANK_REPEAT"/>
    <property type="match status" value="2"/>
</dbReference>
<accession>A0A3G5AH40</accession>
<proteinExistence type="predicted"/>
<keyword evidence="1" id="KW-0677">Repeat</keyword>
<dbReference type="Gene3D" id="1.25.40.20">
    <property type="entry name" value="Ankyrin repeat-containing domain"/>
    <property type="match status" value="1"/>
</dbReference>
<dbReference type="InterPro" id="IPR002110">
    <property type="entry name" value="Ankyrin_rpt"/>
</dbReference>
<dbReference type="SMART" id="SM00248">
    <property type="entry name" value="ANK"/>
    <property type="match status" value="4"/>
</dbReference>
<name>A0A3G5AH40_9VIRU</name>
<sequence length="183" mass="21195">MNKIPTFIESCMDGSLDNVKYWITKNIDIHENDDYGLRWASLNGHFPVVKFLVESGANVRAANNQSLIWTTYNGHLDIAKYLIESGANINIDNDYVLRWVLRNDKYNSELIKYLIGKGADLNILVAIIAPEIVVRLMEAYTNNEFPDEFYEELVEGRNKSYLAIVSKEFMEVWMTIMINYLQL</sequence>
<reference evidence="3" key="1">
    <citation type="submission" date="2018-10" db="EMBL/GenBank/DDBJ databases">
        <title>Hidden diversity of soil giant viruses.</title>
        <authorList>
            <person name="Schulz F."/>
            <person name="Alteio L."/>
            <person name="Goudeau D."/>
            <person name="Ryan E.M."/>
            <person name="Malmstrom R.R."/>
            <person name="Blanchard J."/>
            <person name="Woyke T."/>
        </authorList>
    </citation>
    <scope>NUCLEOTIDE SEQUENCE</scope>
    <source>
        <strain evidence="3">SAV1</strain>
    </source>
</reference>
<dbReference type="Pfam" id="PF12796">
    <property type="entry name" value="Ank_2"/>
    <property type="match status" value="1"/>
</dbReference>
<dbReference type="EMBL" id="MK072442">
    <property type="protein sequence ID" value="AYV85183.1"/>
    <property type="molecule type" value="Genomic_DNA"/>
</dbReference>
<dbReference type="PROSITE" id="PS50297">
    <property type="entry name" value="ANK_REP_REGION"/>
    <property type="match status" value="1"/>
</dbReference>
<dbReference type="SUPFAM" id="SSF48403">
    <property type="entry name" value="Ankyrin repeat"/>
    <property type="match status" value="1"/>
</dbReference>
<keyword evidence="2" id="KW-0040">ANK repeat</keyword>
<dbReference type="PANTHER" id="PTHR24188:SF29">
    <property type="entry name" value="GH09064P"/>
    <property type="match status" value="1"/>
</dbReference>
<organism evidence="3">
    <name type="scientific">Satyrvirus sp</name>
    <dbReference type="NCBI Taxonomy" id="2487771"/>
    <lineage>
        <taxon>Viruses</taxon>
        <taxon>Varidnaviria</taxon>
        <taxon>Bamfordvirae</taxon>
        <taxon>Nucleocytoviricota</taxon>
        <taxon>Megaviricetes</taxon>
        <taxon>Imitervirales</taxon>
        <taxon>Mimiviridae</taxon>
        <taxon>Megamimivirinae</taxon>
    </lineage>
</organism>
<evidence type="ECO:0000256" key="2">
    <source>
        <dbReference type="ARBA" id="ARBA00023043"/>
    </source>
</evidence>
<gene>
    <name evidence="3" type="ORF">Satyrvirus6_15</name>
</gene>
<dbReference type="InterPro" id="IPR036770">
    <property type="entry name" value="Ankyrin_rpt-contain_sf"/>
</dbReference>
<protein>
    <submittedName>
        <fullName evidence="3">Uncharacterized protein</fullName>
    </submittedName>
</protein>
<dbReference type="PANTHER" id="PTHR24188">
    <property type="entry name" value="ANKYRIN REPEAT PROTEIN"/>
    <property type="match status" value="1"/>
</dbReference>
<evidence type="ECO:0000256" key="1">
    <source>
        <dbReference type="ARBA" id="ARBA00022737"/>
    </source>
</evidence>
<evidence type="ECO:0000313" key="3">
    <source>
        <dbReference type="EMBL" id="AYV85183.1"/>
    </source>
</evidence>